<keyword evidence="4" id="KW-0547">Nucleotide-binding</keyword>
<accession>A0ABP1FTU5</accession>
<dbReference type="PROSITE" id="PS00113">
    <property type="entry name" value="ADENYLATE_KINASE"/>
    <property type="match status" value="1"/>
</dbReference>
<evidence type="ECO:0000256" key="6">
    <source>
        <dbReference type="RuleBase" id="RU003330"/>
    </source>
</evidence>
<dbReference type="Proteomes" id="UP001497392">
    <property type="component" value="Unassembled WGS sequence"/>
</dbReference>
<evidence type="ECO:0000313" key="8">
    <source>
        <dbReference type="EMBL" id="CAL5223323.1"/>
    </source>
</evidence>
<dbReference type="EC" id="2.7.4.3" evidence="2"/>
<organism evidence="8 9">
    <name type="scientific">Coccomyxa viridis</name>
    <dbReference type="NCBI Taxonomy" id="1274662"/>
    <lineage>
        <taxon>Eukaryota</taxon>
        <taxon>Viridiplantae</taxon>
        <taxon>Chlorophyta</taxon>
        <taxon>core chlorophytes</taxon>
        <taxon>Trebouxiophyceae</taxon>
        <taxon>Trebouxiophyceae incertae sedis</taxon>
        <taxon>Coccomyxaceae</taxon>
        <taxon>Coccomyxa</taxon>
    </lineage>
</organism>
<feature type="region of interest" description="Disordered" evidence="7">
    <location>
        <begin position="490"/>
        <end position="545"/>
    </location>
</feature>
<dbReference type="Pfam" id="PF00406">
    <property type="entry name" value="ADK"/>
    <property type="match status" value="1"/>
</dbReference>
<keyword evidence="5 6" id="KW-0418">Kinase</keyword>
<dbReference type="InterPro" id="IPR000850">
    <property type="entry name" value="Adenylat/UMP-CMP_kin"/>
</dbReference>
<dbReference type="SUPFAM" id="SSF52540">
    <property type="entry name" value="P-loop containing nucleoside triphosphate hydrolases"/>
    <property type="match status" value="1"/>
</dbReference>
<dbReference type="Gene3D" id="3.40.50.300">
    <property type="entry name" value="P-loop containing nucleotide triphosphate hydrolases"/>
    <property type="match status" value="1"/>
</dbReference>
<name>A0ABP1FTU5_9CHLO</name>
<gene>
    <name evidence="8" type="primary">g5818</name>
    <name evidence="8" type="ORF">VP750_LOCUS4982</name>
</gene>
<keyword evidence="3 6" id="KW-0808">Transferase</keyword>
<reference evidence="8 9" key="1">
    <citation type="submission" date="2024-06" db="EMBL/GenBank/DDBJ databases">
        <authorList>
            <person name="Kraege A."/>
            <person name="Thomma B."/>
        </authorList>
    </citation>
    <scope>NUCLEOTIDE SEQUENCE [LARGE SCALE GENOMIC DNA]</scope>
</reference>
<comment type="caution">
    <text evidence="8">The sequence shown here is derived from an EMBL/GenBank/DDBJ whole genome shotgun (WGS) entry which is preliminary data.</text>
</comment>
<evidence type="ECO:0000256" key="4">
    <source>
        <dbReference type="ARBA" id="ARBA00022741"/>
    </source>
</evidence>
<evidence type="ECO:0000256" key="3">
    <source>
        <dbReference type="ARBA" id="ARBA00022679"/>
    </source>
</evidence>
<dbReference type="PRINTS" id="PR00094">
    <property type="entry name" value="ADENYLTKNASE"/>
</dbReference>
<evidence type="ECO:0000256" key="7">
    <source>
        <dbReference type="SAM" id="MobiDB-lite"/>
    </source>
</evidence>
<protein>
    <recommendedName>
        <fullName evidence="2">adenylate kinase</fullName>
        <ecNumber evidence="2">2.7.4.3</ecNumber>
    </recommendedName>
</protein>
<feature type="compositionally biased region" description="Basic and acidic residues" evidence="7">
    <location>
        <begin position="498"/>
        <end position="518"/>
    </location>
</feature>
<dbReference type="PANTHER" id="PTHR23359">
    <property type="entry name" value="NUCLEOTIDE KINASE"/>
    <property type="match status" value="1"/>
</dbReference>
<sequence length="545" mass="60916">MSRRALSAQQNLDKGIASCAEETHPKSFHDAPDKVSFKAQVVFDACWRRLEEKYRDRIQCPREIVWLNGAPGSGKGANTPFILESRGLQRSETMSSLLERNPDIRDLMNQGELVPDTMVGDALLDVIFDPDVADGAGLVIDGFPRTALQADFLKLLYDKLTELHMKHADTSDEWKYPLPSFKVVVLYVEQEESVRRQLNRAQLAAKHNTRVLDAGAGDLWELRPTDVDDAKCRRRYDVFKAHYTTLLRLKQYFPFSLIDAMGSLEECRAQIARELRYQSSLDLDEATYAAIRHLPLAKDLVRASRQQLVAHLDGYAKRHKALFERVIEVIDEEAVPLLKRCSLAGHAQLKTTNPLFGEQPQASDMLIDILTDRGFSVAHSMEEHFVPDKVDLQSGKIECRVKRVHHFRITFETRSVRDASTVATPTTRDATASAAHIAIGQTLVPTHMSKDRFGATSLFASALAKSGGLAETSKLGEGPSLCKEGEEQELEAQGEVQEAGKRVAEARQKARWETHFAKQDAAQQSDNASDMGYERAAIGHDKPAL</sequence>
<proteinExistence type="inferred from homology"/>
<dbReference type="InterPro" id="IPR027417">
    <property type="entry name" value="P-loop_NTPase"/>
</dbReference>
<evidence type="ECO:0000313" key="9">
    <source>
        <dbReference type="Proteomes" id="UP001497392"/>
    </source>
</evidence>
<dbReference type="InterPro" id="IPR033690">
    <property type="entry name" value="Adenylat_kinase_CS"/>
</dbReference>
<evidence type="ECO:0000256" key="1">
    <source>
        <dbReference type="ARBA" id="ARBA00007220"/>
    </source>
</evidence>
<comment type="similarity">
    <text evidence="1 6">Belongs to the adenylate kinase family.</text>
</comment>
<dbReference type="EMBL" id="CAXHTA020000008">
    <property type="protein sequence ID" value="CAL5223323.1"/>
    <property type="molecule type" value="Genomic_DNA"/>
</dbReference>
<evidence type="ECO:0000256" key="2">
    <source>
        <dbReference type="ARBA" id="ARBA00012955"/>
    </source>
</evidence>
<keyword evidence="9" id="KW-1185">Reference proteome</keyword>
<evidence type="ECO:0000256" key="5">
    <source>
        <dbReference type="ARBA" id="ARBA00022777"/>
    </source>
</evidence>